<organism evidence="2 3">
    <name type="scientific">Phreatobacter aquaticus</name>
    <dbReference type="NCBI Taxonomy" id="2570229"/>
    <lineage>
        <taxon>Bacteria</taxon>
        <taxon>Pseudomonadati</taxon>
        <taxon>Pseudomonadota</taxon>
        <taxon>Alphaproteobacteria</taxon>
        <taxon>Hyphomicrobiales</taxon>
        <taxon>Phreatobacteraceae</taxon>
        <taxon>Phreatobacter</taxon>
    </lineage>
</organism>
<dbReference type="InterPro" id="IPR015168">
    <property type="entry name" value="SsuA/THI5"/>
</dbReference>
<feature type="domain" description="SsuA/THI5-like" evidence="1">
    <location>
        <begin position="20"/>
        <end position="235"/>
    </location>
</feature>
<dbReference type="PANTHER" id="PTHR31528:SF15">
    <property type="entry name" value="RIBOFLAVIN-BINDING PROTEIN RIBY"/>
    <property type="match status" value="1"/>
</dbReference>
<dbReference type="AlphaFoldDB" id="A0A4D7QIR9"/>
<evidence type="ECO:0000313" key="2">
    <source>
        <dbReference type="EMBL" id="QCK87358.1"/>
    </source>
</evidence>
<proteinExistence type="predicted"/>
<dbReference type="Gene3D" id="3.40.190.10">
    <property type="entry name" value="Periplasmic binding protein-like II"/>
    <property type="match status" value="2"/>
</dbReference>
<accession>A0A4D7QIR9</accession>
<keyword evidence="3" id="KW-1185">Reference proteome</keyword>
<sequence>MPSPLRVILNTFLSGPQAWFFVAEDRGYFADHGIEVVFTPGDTLANAVPKVASGAYDIGYGDMNALIELHGARPDAANPVAVFIMHNASPYTIAVAADGPIRTPKDLAGQHLLTHPNDAALRMFPEFIRATGLDASGIAIIEDRRHHRDLTAAILRGEAAGLFGFVNTLASAAIEAGIAPADLRHFEWRQHVPALCGAAIIASPDLVAERPDTVRGFVSAVNRAVKDVIADPDAAVEAVRRRDPTIDVAANKARLMGTLALEMAHPEGARLGLGDIDPLRLDEAIDLITAVKDLPARPESGRIFDRSFLPPDGERIRTLAKAS</sequence>
<protein>
    <submittedName>
        <fullName evidence="2">ABC transporter substrate-binding protein</fullName>
    </submittedName>
</protein>
<dbReference type="SUPFAM" id="SSF53850">
    <property type="entry name" value="Periplasmic binding protein-like II"/>
    <property type="match status" value="1"/>
</dbReference>
<reference evidence="2 3" key="1">
    <citation type="submission" date="2019-04" db="EMBL/GenBank/DDBJ databases">
        <title>Phreatobacter aquaticus sp. nov.</title>
        <authorList>
            <person name="Choi A."/>
            <person name="Baek K."/>
        </authorList>
    </citation>
    <scope>NUCLEOTIDE SEQUENCE [LARGE SCALE GENOMIC DNA]</scope>
    <source>
        <strain evidence="2 3">NMCR1094</strain>
    </source>
</reference>
<dbReference type="InterPro" id="IPR027939">
    <property type="entry name" value="NMT1/THI5"/>
</dbReference>
<dbReference type="OrthoDB" id="9815602at2"/>
<evidence type="ECO:0000313" key="3">
    <source>
        <dbReference type="Proteomes" id="UP000298588"/>
    </source>
</evidence>
<evidence type="ECO:0000259" key="1">
    <source>
        <dbReference type="Pfam" id="PF09084"/>
    </source>
</evidence>
<dbReference type="Pfam" id="PF09084">
    <property type="entry name" value="NMT1"/>
    <property type="match status" value="1"/>
</dbReference>
<dbReference type="PANTHER" id="PTHR31528">
    <property type="entry name" value="4-AMINO-5-HYDROXYMETHYL-2-METHYLPYRIMIDINE PHOSPHATE SYNTHASE THI11-RELATED"/>
    <property type="match status" value="1"/>
</dbReference>
<dbReference type="EMBL" id="CP039865">
    <property type="protein sequence ID" value="QCK87358.1"/>
    <property type="molecule type" value="Genomic_DNA"/>
</dbReference>
<dbReference type="GO" id="GO:0009228">
    <property type="term" value="P:thiamine biosynthetic process"/>
    <property type="evidence" value="ECO:0007669"/>
    <property type="project" value="InterPro"/>
</dbReference>
<name>A0A4D7QIR9_9HYPH</name>
<dbReference type="KEGG" id="paqt:E8L99_17140"/>
<gene>
    <name evidence="2" type="ORF">E8L99_17140</name>
</gene>
<dbReference type="RefSeq" id="WP_137100687.1">
    <property type="nucleotide sequence ID" value="NZ_CP039865.1"/>
</dbReference>
<dbReference type="Proteomes" id="UP000298588">
    <property type="component" value="Chromosome"/>
</dbReference>